<dbReference type="OrthoDB" id="6759120at2"/>
<feature type="signal peptide" evidence="4">
    <location>
        <begin position="1"/>
        <end position="26"/>
    </location>
</feature>
<reference evidence="5 6" key="1">
    <citation type="submission" date="2016-08" db="EMBL/GenBank/DDBJ databases">
        <authorList>
            <person name="Seilhamer J.J."/>
        </authorList>
    </citation>
    <scope>NUCLEOTIDE SEQUENCE [LARGE SCALE GENOMIC DNA]</scope>
    <source>
        <strain evidence="5 6">KH-21-114</strain>
    </source>
</reference>
<proteinExistence type="inferred from homology"/>
<dbReference type="Gene3D" id="2.40.160.10">
    <property type="entry name" value="Porin"/>
    <property type="match status" value="1"/>
</dbReference>
<evidence type="ECO:0000256" key="2">
    <source>
        <dbReference type="ARBA" id="ARBA00022448"/>
    </source>
</evidence>
<feature type="chain" id="PRO_5015454615" evidence="4">
    <location>
        <begin position="27"/>
        <end position="414"/>
    </location>
</feature>
<dbReference type="Pfam" id="PF03573">
    <property type="entry name" value="OprD"/>
    <property type="match status" value="1"/>
</dbReference>
<dbReference type="AlphaFoldDB" id="A0A2S3X3L1"/>
<comment type="similarity">
    <text evidence="1">Belongs to the outer membrane porin (Opr) (TC 1.B.25) family.</text>
</comment>
<dbReference type="Proteomes" id="UP000237230">
    <property type="component" value="Unassembled WGS sequence"/>
</dbReference>
<dbReference type="RefSeq" id="WP_103446920.1">
    <property type="nucleotide sequence ID" value="NZ_MINH01000019.1"/>
</dbReference>
<name>A0A2S3X3L1_PSEPU</name>
<evidence type="ECO:0000313" key="5">
    <source>
        <dbReference type="EMBL" id="POG10142.1"/>
    </source>
</evidence>
<dbReference type="EMBL" id="MINH01000019">
    <property type="protein sequence ID" value="POG10142.1"/>
    <property type="molecule type" value="Genomic_DNA"/>
</dbReference>
<sequence>MELKWPLRAKTLCLCVGTVLPLTSFADVVDDSHLSLNFRNLYLNRNFTNSSAPVSKVGNWSQGFDLQFESGYTDTPLAVGLDLNGQYAFRLDSTGNDGSLPFSQHRQQAADDYSRGGATLKLKYAKTQVKVGDQKPFYPVASNDPSRQLDTIYQGAVIESRDIDNLTLVGGRFWSIVTRESSNHERLYRYGTNDSLDSDGLDFAGATYNFTPDLQGSYFHGVLNDIYKQDYGGIKHTLKFADGYQLKTDMGYFNNREDGAARSGPVDNRAYFGLVTLEKSGHMIGASYQRMTGDTVFPTLNGYVPQLWLPNWASIPFIRPDERSWSVRYGYNFVAIGIPGLKLFTRYIKGTDVDRGPGLARDQESERDIMLSYVVQSGPLKDLSFDLKNMRTQQKYGNDYTEYRFITSYTWKFW</sequence>
<keyword evidence="3 4" id="KW-0732">Signal</keyword>
<dbReference type="InterPro" id="IPR005318">
    <property type="entry name" value="OM_porin_bac"/>
</dbReference>
<organism evidence="5 6">
    <name type="scientific">Pseudomonas putida</name>
    <name type="common">Arthrobacter siderocapsulatus</name>
    <dbReference type="NCBI Taxonomy" id="303"/>
    <lineage>
        <taxon>Bacteria</taxon>
        <taxon>Pseudomonadati</taxon>
        <taxon>Pseudomonadota</taxon>
        <taxon>Gammaproteobacteria</taxon>
        <taxon>Pseudomonadales</taxon>
        <taxon>Pseudomonadaceae</taxon>
        <taxon>Pseudomonas</taxon>
    </lineage>
</organism>
<evidence type="ECO:0000256" key="1">
    <source>
        <dbReference type="ARBA" id="ARBA00009075"/>
    </source>
</evidence>
<evidence type="ECO:0000313" key="6">
    <source>
        <dbReference type="Proteomes" id="UP000237230"/>
    </source>
</evidence>
<protein>
    <submittedName>
        <fullName evidence="5">Porin</fullName>
    </submittedName>
</protein>
<evidence type="ECO:0000256" key="4">
    <source>
        <dbReference type="SAM" id="SignalP"/>
    </source>
</evidence>
<keyword evidence="2" id="KW-0813">Transport</keyword>
<dbReference type="PANTHER" id="PTHR34596:SF2">
    <property type="entry name" value="CHITOPORIN"/>
    <property type="match status" value="1"/>
</dbReference>
<dbReference type="GO" id="GO:0015288">
    <property type="term" value="F:porin activity"/>
    <property type="evidence" value="ECO:0007669"/>
    <property type="project" value="TreeGrafter"/>
</dbReference>
<dbReference type="GO" id="GO:0016020">
    <property type="term" value="C:membrane"/>
    <property type="evidence" value="ECO:0007669"/>
    <property type="project" value="InterPro"/>
</dbReference>
<accession>A0A2S3X3L1</accession>
<comment type="caution">
    <text evidence="5">The sequence shown here is derived from an EMBL/GenBank/DDBJ whole genome shotgun (WGS) entry which is preliminary data.</text>
</comment>
<gene>
    <name evidence="5" type="ORF">BGP84_10515</name>
</gene>
<dbReference type="PANTHER" id="PTHR34596">
    <property type="entry name" value="CHITOPORIN"/>
    <property type="match status" value="1"/>
</dbReference>
<reference evidence="5 6" key="2">
    <citation type="submission" date="2018-03" db="EMBL/GenBank/DDBJ databases">
        <title>Draft genome of Pseudomonas putida strain KH-21-114.</title>
        <authorList>
            <person name="Yoshizawa S."/>
            <person name="Khan N.H."/>
            <person name="Nishimura M."/>
            <person name="Chiura H.X."/>
            <person name="Ogura Y."/>
            <person name="Hayashi T."/>
            <person name="Kogure K."/>
        </authorList>
    </citation>
    <scope>NUCLEOTIDE SEQUENCE [LARGE SCALE GENOMIC DNA]</scope>
    <source>
        <strain evidence="5 6">KH-21-114</strain>
    </source>
</reference>
<evidence type="ECO:0000256" key="3">
    <source>
        <dbReference type="ARBA" id="ARBA00022729"/>
    </source>
</evidence>
<dbReference type="InterPro" id="IPR023614">
    <property type="entry name" value="Porin_dom_sf"/>
</dbReference>